<evidence type="ECO:0000259" key="3">
    <source>
        <dbReference type="Pfam" id="PF01551"/>
    </source>
</evidence>
<dbReference type="Proteomes" id="UP000277811">
    <property type="component" value="Unassembled WGS sequence"/>
</dbReference>
<dbReference type="SUPFAM" id="SSF51261">
    <property type="entry name" value="Duplicated hybrid motif"/>
    <property type="match status" value="1"/>
</dbReference>
<dbReference type="Pfam" id="PF01551">
    <property type="entry name" value="Peptidase_M23"/>
    <property type="match status" value="1"/>
</dbReference>
<keyword evidence="2" id="KW-1133">Transmembrane helix</keyword>
<dbReference type="PANTHER" id="PTHR21666">
    <property type="entry name" value="PEPTIDASE-RELATED"/>
    <property type="match status" value="1"/>
</dbReference>
<keyword evidence="2" id="KW-0812">Transmembrane</keyword>
<protein>
    <submittedName>
        <fullName evidence="4">Peptidase m23</fullName>
    </submittedName>
</protein>
<dbReference type="GO" id="GO:0004222">
    <property type="term" value="F:metalloendopeptidase activity"/>
    <property type="evidence" value="ECO:0007669"/>
    <property type="project" value="TreeGrafter"/>
</dbReference>
<keyword evidence="5" id="KW-1185">Reference proteome</keyword>
<keyword evidence="2" id="KW-0472">Membrane</keyword>
<name>A0A498RAA0_9FIRM</name>
<feature type="transmembrane region" description="Helical" evidence="2">
    <location>
        <begin position="29"/>
        <end position="47"/>
    </location>
</feature>
<reference evidence="4 5" key="1">
    <citation type="submission" date="2018-06" db="EMBL/GenBank/DDBJ databases">
        <authorList>
            <person name="Strepis N."/>
        </authorList>
    </citation>
    <scope>NUCLEOTIDE SEQUENCE [LARGE SCALE GENOMIC DNA]</scope>
    <source>
        <strain evidence="4">LUCI</strain>
    </source>
</reference>
<dbReference type="InterPro" id="IPR050570">
    <property type="entry name" value="Cell_wall_metabolism_enzyme"/>
</dbReference>
<dbReference type="InterPro" id="IPR016047">
    <property type="entry name" value="M23ase_b-sheet_dom"/>
</dbReference>
<proteinExistence type="predicted"/>
<sequence length="241" mass="27068">MAKSWNSWRNQWETKDPWQYRQERSHYGWLLRTGWAIFIFIVIYASHISDTALGDMTDRAVRYILTYETDFGYITQLIEKRLPPNLDISALKRVQSAVSRPADPLLYMSKPVDGQLVGKFGWTAGSGQKQQSILEGINIAAQTGSSVHAVAPGKIKLITESDQWGRTVVIDHGQNIETIYGYLGEVLVTQGEMVSQGQVIARVGPAGTAKSPLLYFEVRENGKPIDPLTRIKGEFTLPERK</sequence>
<dbReference type="EMBL" id="UPPP01000082">
    <property type="protein sequence ID" value="VBB07870.1"/>
    <property type="molecule type" value="Genomic_DNA"/>
</dbReference>
<evidence type="ECO:0000256" key="1">
    <source>
        <dbReference type="ARBA" id="ARBA00022729"/>
    </source>
</evidence>
<gene>
    <name evidence="4" type="ORF">LUCI_3135</name>
</gene>
<dbReference type="CDD" id="cd12797">
    <property type="entry name" value="M23_peptidase"/>
    <property type="match status" value="1"/>
</dbReference>
<dbReference type="OrthoDB" id="9809488at2"/>
<keyword evidence="1" id="KW-0732">Signal</keyword>
<dbReference type="Gene3D" id="2.70.70.10">
    <property type="entry name" value="Glucose Permease (Domain IIA)"/>
    <property type="match status" value="1"/>
</dbReference>
<evidence type="ECO:0000313" key="5">
    <source>
        <dbReference type="Proteomes" id="UP000277811"/>
    </source>
</evidence>
<evidence type="ECO:0000256" key="2">
    <source>
        <dbReference type="SAM" id="Phobius"/>
    </source>
</evidence>
<dbReference type="PANTHER" id="PTHR21666:SF289">
    <property type="entry name" value="L-ALA--D-GLU ENDOPEPTIDASE"/>
    <property type="match status" value="1"/>
</dbReference>
<evidence type="ECO:0000313" key="4">
    <source>
        <dbReference type="EMBL" id="VBB07870.1"/>
    </source>
</evidence>
<accession>A0A498RAA0</accession>
<feature type="domain" description="M23ase beta-sheet core" evidence="3">
    <location>
        <begin position="135"/>
        <end position="227"/>
    </location>
</feature>
<dbReference type="RefSeq" id="WP_122628793.1">
    <property type="nucleotide sequence ID" value="NZ_UPPP01000082.1"/>
</dbReference>
<organism evidence="4 5">
    <name type="scientific">Lucifera butyrica</name>
    <dbReference type="NCBI Taxonomy" id="1351585"/>
    <lineage>
        <taxon>Bacteria</taxon>
        <taxon>Bacillati</taxon>
        <taxon>Bacillota</taxon>
        <taxon>Negativicutes</taxon>
        <taxon>Veillonellales</taxon>
        <taxon>Veillonellaceae</taxon>
        <taxon>Lucifera</taxon>
    </lineage>
</organism>
<dbReference type="InterPro" id="IPR011055">
    <property type="entry name" value="Dup_hybrid_motif"/>
</dbReference>
<dbReference type="AlphaFoldDB" id="A0A498RAA0"/>